<protein>
    <submittedName>
        <fullName evidence="3">PaaI family thioesterase</fullName>
        <ecNumber evidence="3">3.1.2.-</ecNumber>
    </submittedName>
</protein>
<gene>
    <name evidence="3" type="ORF">V6243_05480</name>
</gene>
<proteinExistence type="predicted"/>
<comment type="caution">
    <text evidence="3">The sequence shown here is derived from an EMBL/GenBank/DDBJ whole genome shotgun (WGS) entry which is preliminary data.</text>
</comment>
<sequence>MTASEATKDGPHSLLGLAVNRADVPAAGGGLDDASWVRALTGFVSFIPHTARLQVSVDEVAAPAVRMTLPWQAALVGDPHRHLVHGGVLTMFADTLCGSAVLTGLERPEVCPTLDLRLDHYRPGVEGMALIGEARVLRVTESMVFTEAQIWQQPGKLLCRAIGNFVRLGARNTPPGFGEALMAAAQGRPSAGAAGSVIDDPQKTADDEALPAVSQPVVSRPGDGLQHARRFVEGQRTRGDLADLLASLPYARAIGLGLCSLAPSSLAEDDPLPTTPLRYAMAAMPENVGNPMLPAVHGGVLAAAMETAATLEVLRLNGRGGRQARLPKLIDFSIDYLATARGDSVTRIDCEVLREGRRMANVRVSAWQHSSQRPVASARMHFVLEPLAREQEA</sequence>
<reference evidence="3 4" key="1">
    <citation type="submission" date="2024-02" db="EMBL/GenBank/DDBJ databases">
        <title>Bacteria isolated from the canopy kelp, Nereocystis luetkeana.</title>
        <authorList>
            <person name="Pfister C.A."/>
            <person name="Younker I.T."/>
            <person name="Light S.H."/>
        </authorList>
    </citation>
    <scope>NUCLEOTIDE SEQUENCE [LARGE SCALE GENOMIC DNA]</scope>
    <source>
        <strain evidence="3 4">TI.5.07</strain>
    </source>
</reference>
<accession>A0ABU9GCT3</accession>
<feature type="domain" description="Thioesterase" evidence="2">
    <location>
        <begin position="84"/>
        <end position="159"/>
    </location>
</feature>
<dbReference type="EMBL" id="JBAKAP010000004">
    <property type="protein sequence ID" value="MEL0616276.1"/>
    <property type="molecule type" value="Genomic_DNA"/>
</dbReference>
<evidence type="ECO:0000256" key="1">
    <source>
        <dbReference type="ARBA" id="ARBA00022801"/>
    </source>
</evidence>
<evidence type="ECO:0000259" key="2">
    <source>
        <dbReference type="Pfam" id="PF03061"/>
    </source>
</evidence>
<keyword evidence="4" id="KW-1185">Reference proteome</keyword>
<feature type="domain" description="Thioesterase" evidence="2">
    <location>
        <begin position="296"/>
        <end position="370"/>
    </location>
</feature>
<dbReference type="CDD" id="cd03443">
    <property type="entry name" value="PaaI_thioesterase"/>
    <property type="match status" value="2"/>
</dbReference>
<evidence type="ECO:0000313" key="4">
    <source>
        <dbReference type="Proteomes" id="UP001378242"/>
    </source>
</evidence>
<name>A0ABU9GCT3_COBMA</name>
<dbReference type="InterPro" id="IPR003736">
    <property type="entry name" value="PAAI_dom"/>
</dbReference>
<dbReference type="GO" id="GO:0016787">
    <property type="term" value="F:hydrolase activity"/>
    <property type="evidence" value="ECO:0007669"/>
    <property type="project" value="UniProtKB-KW"/>
</dbReference>
<keyword evidence="1 3" id="KW-0378">Hydrolase</keyword>
<dbReference type="InterPro" id="IPR006683">
    <property type="entry name" value="Thioestr_dom"/>
</dbReference>
<dbReference type="PANTHER" id="PTHR43240">
    <property type="entry name" value="1,4-DIHYDROXY-2-NAPHTHOYL-COA THIOESTERASE 1"/>
    <property type="match status" value="1"/>
</dbReference>
<dbReference type="Gene3D" id="3.10.129.10">
    <property type="entry name" value="Hotdog Thioesterase"/>
    <property type="match status" value="2"/>
</dbReference>
<dbReference type="NCBIfam" id="TIGR00369">
    <property type="entry name" value="unchar_dom_1"/>
    <property type="match status" value="1"/>
</dbReference>
<dbReference type="InterPro" id="IPR029069">
    <property type="entry name" value="HotDog_dom_sf"/>
</dbReference>
<evidence type="ECO:0000313" key="3">
    <source>
        <dbReference type="EMBL" id="MEL0616276.1"/>
    </source>
</evidence>
<dbReference type="SUPFAM" id="SSF54637">
    <property type="entry name" value="Thioesterase/thiol ester dehydrase-isomerase"/>
    <property type="match status" value="2"/>
</dbReference>
<dbReference type="EC" id="3.1.2.-" evidence="3"/>
<organism evidence="3 4">
    <name type="scientific">Cobetia marina</name>
    <name type="common">Deleya marina</name>
    <dbReference type="NCBI Taxonomy" id="28258"/>
    <lineage>
        <taxon>Bacteria</taxon>
        <taxon>Pseudomonadati</taxon>
        <taxon>Pseudomonadota</taxon>
        <taxon>Gammaproteobacteria</taxon>
        <taxon>Oceanospirillales</taxon>
        <taxon>Halomonadaceae</taxon>
        <taxon>Cobetia</taxon>
    </lineage>
</organism>
<dbReference type="PANTHER" id="PTHR43240:SF7">
    <property type="entry name" value="BLR7284 PROTEIN"/>
    <property type="match status" value="1"/>
</dbReference>
<dbReference type="RefSeq" id="WP_341542049.1">
    <property type="nucleotide sequence ID" value="NZ_JBAKAP010000004.1"/>
</dbReference>
<dbReference type="Pfam" id="PF03061">
    <property type="entry name" value="4HBT"/>
    <property type="match status" value="2"/>
</dbReference>
<dbReference type="Proteomes" id="UP001378242">
    <property type="component" value="Unassembled WGS sequence"/>
</dbReference>